<dbReference type="FunFam" id="1.10.10.60:FF:000154">
    <property type="entry name" value="Transcription factor SRM1"/>
    <property type="match status" value="1"/>
</dbReference>
<evidence type="ECO:0000256" key="2">
    <source>
        <dbReference type="ARBA" id="ARBA00023015"/>
    </source>
</evidence>
<feature type="domain" description="Myb-like" evidence="7">
    <location>
        <begin position="25"/>
        <end position="73"/>
    </location>
</feature>
<feature type="compositionally biased region" description="Basic and acidic residues" evidence="6">
    <location>
        <begin position="119"/>
        <end position="131"/>
    </location>
</feature>
<feature type="domain" description="SANT" evidence="8">
    <location>
        <begin position="131"/>
        <end position="179"/>
    </location>
</feature>
<keyword evidence="11" id="KW-1185">Reference proteome</keyword>
<dbReference type="Pfam" id="PF00249">
    <property type="entry name" value="Myb_DNA-binding"/>
    <property type="match status" value="2"/>
</dbReference>
<evidence type="ECO:0000256" key="1">
    <source>
        <dbReference type="ARBA" id="ARBA00004123"/>
    </source>
</evidence>
<dbReference type="Gramene" id="RZC84096">
    <property type="protein sequence ID" value="RZC84096"/>
    <property type="gene ID" value="C5167_046870"/>
</dbReference>
<dbReference type="Gene3D" id="1.10.10.60">
    <property type="entry name" value="Homeodomain-like"/>
    <property type="match status" value="2"/>
</dbReference>
<protein>
    <submittedName>
        <fullName evidence="10">Uncharacterized protein</fullName>
    </submittedName>
</protein>
<comment type="subcellular location">
    <subcellularLocation>
        <location evidence="1">Nucleus</location>
    </subcellularLocation>
</comment>
<feature type="region of interest" description="Disordered" evidence="6">
    <location>
        <begin position="102"/>
        <end position="131"/>
    </location>
</feature>
<dbReference type="InterPro" id="IPR001005">
    <property type="entry name" value="SANT/Myb"/>
</dbReference>
<dbReference type="PANTHER" id="PTHR44042:SF67">
    <property type="entry name" value="MYB-LIKE PROTEIN I"/>
    <property type="match status" value="1"/>
</dbReference>
<evidence type="ECO:0000256" key="4">
    <source>
        <dbReference type="ARBA" id="ARBA00023163"/>
    </source>
</evidence>
<evidence type="ECO:0000259" key="7">
    <source>
        <dbReference type="PROSITE" id="PS50090"/>
    </source>
</evidence>
<dbReference type="PANTHER" id="PTHR44042">
    <property type="entry name" value="DUPLICATED HOMEODOMAIN-LIKE SUPERFAMILY PROTEIN-RELATED"/>
    <property type="match status" value="1"/>
</dbReference>
<keyword evidence="3" id="KW-0238">DNA-binding</keyword>
<dbReference type="InterPro" id="IPR017930">
    <property type="entry name" value="Myb_dom"/>
</dbReference>
<dbReference type="CDD" id="cd00167">
    <property type="entry name" value="SANT"/>
    <property type="match status" value="2"/>
</dbReference>
<proteinExistence type="predicted"/>
<dbReference type="PROSITE" id="PS51293">
    <property type="entry name" value="SANT"/>
    <property type="match status" value="1"/>
</dbReference>
<dbReference type="InterPro" id="IPR006447">
    <property type="entry name" value="Myb_dom_plants"/>
</dbReference>
<feature type="domain" description="Myb-like" evidence="7">
    <location>
        <begin position="123"/>
        <end position="175"/>
    </location>
</feature>
<evidence type="ECO:0000259" key="9">
    <source>
        <dbReference type="PROSITE" id="PS51294"/>
    </source>
</evidence>
<dbReference type="STRING" id="3469.A0A4Y7LFU6"/>
<keyword evidence="4" id="KW-0804">Transcription</keyword>
<dbReference type="Proteomes" id="UP000316621">
    <property type="component" value="Chromosome 11"/>
</dbReference>
<keyword evidence="2" id="KW-0805">Transcription regulation</keyword>
<accession>A0A4Y7LFU6</accession>
<dbReference type="OrthoDB" id="118550at2759"/>
<dbReference type="InterPro" id="IPR017884">
    <property type="entry name" value="SANT_dom"/>
</dbReference>
<dbReference type="FunFam" id="1.10.10.60:FF:000009">
    <property type="entry name" value="transcription factor MYB1R1"/>
    <property type="match status" value="1"/>
</dbReference>
<name>A0A4Y7LFU6_PAPSO</name>
<evidence type="ECO:0000259" key="8">
    <source>
        <dbReference type="PROSITE" id="PS51293"/>
    </source>
</evidence>
<dbReference type="SMART" id="SM00717">
    <property type="entry name" value="SANT"/>
    <property type="match status" value="2"/>
</dbReference>
<dbReference type="GO" id="GO:0003677">
    <property type="term" value="F:DNA binding"/>
    <property type="evidence" value="ECO:0007669"/>
    <property type="project" value="UniProtKB-KW"/>
</dbReference>
<reference evidence="10 11" key="1">
    <citation type="journal article" date="2018" name="Science">
        <title>The opium poppy genome and morphinan production.</title>
        <authorList>
            <person name="Guo L."/>
            <person name="Winzer T."/>
            <person name="Yang X."/>
            <person name="Li Y."/>
            <person name="Ning Z."/>
            <person name="He Z."/>
            <person name="Teodor R."/>
            <person name="Lu Y."/>
            <person name="Bowser T.A."/>
            <person name="Graham I.A."/>
            <person name="Ye K."/>
        </authorList>
    </citation>
    <scope>NUCLEOTIDE SEQUENCE [LARGE SCALE GENOMIC DNA]</scope>
    <source>
        <strain evidence="11">cv. HN1</strain>
        <tissue evidence="10">Leaves</tissue>
    </source>
</reference>
<dbReference type="PROSITE" id="PS51294">
    <property type="entry name" value="HTH_MYB"/>
    <property type="match status" value="1"/>
</dbReference>
<sequence>MFQENISMNIYNNQFQSQSQSPSYSWTRQQDKLFEQAIVIFPDENDPHRWQQIANCVPGKTASQVYQHYQVLVRDIQDIEEGRVELPSYYDDVDDNKVIWETESSPPPLPGTMNNNKTKQTESERKKGVPWTEEEHRAFLYGLEKFGKGDWRSISRNAVQTRTPTQVASHAQKYFLRLNAEKKERKRSSIHDITTVEKASKVSSKPSDCPVQQMRTMDNLIGTYPRQGDYFGCR</sequence>
<keyword evidence="5" id="KW-0539">Nucleus</keyword>
<evidence type="ECO:0000256" key="3">
    <source>
        <dbReference type="ARBA" id="ARBA00023125"/>
    </source>
</evidence>
<dbReference type="SUPFAM" id="SSF46689">
    <property type="entry name" value="Homeodomain-like"/>
    <property type="match status" value="2"/>
</dbReference>
<organism evidence="10 11">
    <name type="scientific">Papaver somniferum</name>
    <name type="common">Opium poppy</name>
    <dbReference type="NCBI Taxonomy" id="3469"/>
    <lineage>
        <taxon>Eukaryota</taxon>
        <taxon>Viridiplantae</taxon>
        <taxon>Streptophyta</taxon>
        <taxon>Embryophyta</taxon>
        <taxon>Tracheophyta</taxon>
        <taxon>Spermatophyta</taxon>
        <taxon>Magnoliopsida</taxon>
        <taxon>Ranunculales</taxon>
        <taxon>Papaveraceae</taxon>
        <taxon>Papaveroideae</taxon>
        <taxon>Papaver</taxon>
    </lineage>
</organism>
<feature type="domain" description="HTH myb-type" evidence="9">
    <location>
        <begin position="123"/>
        <end position="179"/>
    </location>
</feature>
<gene>
    <name evidence="10" type="ORF">C5167_046870</name>
</gene>
<dbReference type="NCBIfam" id="TIGR01557">
    <property type="entry name" value="myb_SHAQKYF"/>
    <property type="match status" value="1"/>
</dbReference>
<dbReference type="AlphaFoldDB" id="A0A4Y7LFU6"/>
<dbReference type="GO" id="GO:0005634">
    <property type="term" value="C:nucleus"/>
    <property type="evidence" value="ECO:0007669"/>
    <property type="project" value="UniProtKB-SubCell"/>
</dbReference>
<dbReference type="InterPro" id="IPR009057">
    <property type="entry name" value="Homeodomain-like_sf"/>
</dbReference>
<evidence type="ECO:0000313" key="10">
    <source>
        <dbReference type="EMBL" id="RZC84096.1"/>
    </source>
</evidence>
<dbReference type="OMA" id="QSIANHI"/>
<dbReference type="EMBL" id="CM010725">
    <property type="protein sequence ID" value="RZC84096.1"/>
    <property type="molecule type" value="Genomic_DNA"/>
</dbReference>
<evidence type="ECO:0000256" key="6">
    <source>
        <dbReference type="SAM" id="MobiDB-lite"/>
    </source>
</evidence>
<evidence type="ECO:0000256" key="5">
    <source>
        <dbReference type="ARBA" id="ARBA00023242"/>
    </source>
</evidence>
<evidence type="ECO:0000313" key="11">
    <source>
        <dbReference type="Proteomes" id="UP000316621"/>
    </source>
</evidence>
<dbReference type="PROSITE" id="PS50090">
    <property type="entry name" value="MYB_LIKE"/>
    <property type="match status" value="2"/>
</dbReference>